<dbReference type="EMBL" id="CP136512">
    <property type="protein sequence ID" value="WOD15035.1"/>
    <property type="molecule type" value="Genomic_DNA"/>
</dbReference>
<protein>
    <recommendedName>
        <fullName evidence="3">Transposase</fullName>
    </recommendedName>
</protein>
<evidence type="ECO:0000313" key="1">
    <source>
        <dbReference type="EMBL" id="WOD15035.1"/>
    </source>
</evidence>
<reference evidence="1 2" key="1">
    <citation type="submission" date="2023-10" db="EMBL/GenBank/DDBJ databases">
        <title>Surface-active antibiotics is a multifunctional adaptation for post-fire microbes.</title>
        <authorList>
            <person name="Liu M.D."/>
            <person name="Du Y."/>
            <person name="Koupaei S.K."/>
            <person name="Kim N.R."/>
            <person name="Zhang W."/>
            <person name="Traxler M.F."/>
        </authorList>
    </citation>
    <scope>NUCLEOTIDE SEQUENCE [LARGE SCALE GENOMIC DNA]</scope>
    <source>
        <strain evidence="1 2">F3</strain>
    </source>
</reference>
<proteinExistence type="predicted"/>
<organism evidence="1 2">
    <name type="scientific">Paraburkholderia kirstenboschensis</name>
    <dbReference type="NCBI Taxonomy" id="1245436"/>
    <lineage>
        <taxon>Bacteria</taxon>
        <taxon>Pseudomonadati</taxon>
        <taxon>Pseudomonadota</taxon>
        <taxon>Betaproteobacteria</taxon>
        <taxon>Burkholderiales</taxon>
        <taxon>Burkholderiaceae</taxon>
        <taxon>Paraburkholderia</taxon>
    </lineage>
</organism>
<accession>A0ABZ0EEQ8</accession>
<sequence>MTKRSAYRARPVVDTFNHASANGTRERVVQVVETVEQATFERFRLLWNWVCLVTLEHWLSRY</sequence>
<evidence type="ECO:0000313" key="2">
    <source>
        <dbReference type="Proteomes" id="UP001302652"/>
    </source>
</evidence>
<gene>
    <name evidence="1" type="ORF">RW095_17010</name>
</gene>
<evidence type="ECO:0008006" key="3">
    <source>
        <dbReference type="Google" id="ProtNLM"/>
    </source>
</evidence>
<keyword evidence="2" id="KW-1185">Reference proteome</keyword>
<dbReference type="Proteomes" id="UP001302652">
    <property type="component" value="Chromosome 2"/>
</dbReference>
<dbReference type="RefSeq" id="WP_317017111.1">
    <property type="nucleotide sequence ID" value="NZ_CP136512.1"/>
</dbReference>
<name>A0ABZ0EEQ8_9BURK</name>